<dbReference type="InterPro" id="IPR048315">
    <property type="entry name" value="ZSWIM9_RNaseH-like"/>
</dbReference>
<keyword evidence="1" id="KW-0862">Zinc</keyword>
<dbReference type="Pfam" id="PF17738">
    <property type="entry name" value="DUF5575"/>
    <property type="match status" value="1"/>
</dbReference>
<dbReference type="GeneID" id="117368522"/>
<keyword evidence="1" id="KW-0863">Zinc-finger</keyword>
<keyword evidence="2" id="KW-0732">Signal</keyword>
<dbReference type="InterPro" id="IPR040854">
    <property type="entry name" value="ZSWIM9"/>
</dbReference>
<dbReference type="OrthoDB" id="9898241at2759"/>
<dbReference type="RefSeq" id="XP_033818149.1">
    <property type="nucleotide sequence ID" value="XM_033962258.1"/>
</dbReference>
<dbReference type="PANTHER" id="PTHR47086:SF4">
    <property type="entry name" value="BTB DOMAIN-CONTAINING PROTEIN"/>
    <property type="match status" value="1"/>
</dbReference>
<protein>
    <submittedName>
        <fullName evidence="5">Uncharacterized protein ZSWIM9-like isoform X1</fullName>
    </submittedName>
</protein>
<keyword evidence="4" id="KW-1185">Reference proteome</keyword>
<dbReference type="InterPro" id="IPR049218">
    <property type="entry name" value="DUF5575_C"/>
</dbReference>
<dbReference type="PANTHER" id="PTHR47086">
    <property type="entry name" value="BTB DOMAIN-CONTAINING PROTEIN"/>
    <property type="match status" value="1"/>
</dbReference>
<feature type="domain" description="SWIM-type" evidence="3">
    <location>
        <begin position="526"/>
        <end position="558"/>
    </location>
</feature>
<dbReference type="Pfam" id="PF20783">
    <property type="entry name" value="DUF5575_N"/>
    <property type="match status" value="1"/>
</dbReference>
<feature type="signal peptide" evidence="2">
    <location>
        <begin position="1"/>
        <end position="22"/>
    </location>
</feature>
<reference evidence="5" key="1">
    <citation type="submission" date="2025-08" db="UniProtKB">
        <authorList>
            <consortium name="RefSeq"/>
        </authorList>
    </citation>
    <scope>IDENTIFICATION</scope>
</reference>
<gene>
    <name evidence="5" type="primary">LOC117368522</name>
</gene>
<evidence type="ECO:0000256" key="2">
    <source>
        <dbReference type="SAM" id="SignalP"/>
    </source>
</evidence>
<dbReference type="InParanoid" id="A0A6P8SHN1"/>
<sequence>MGGFSFLFQALLHYGIAGLALAVQKEGTGVWRCGTVMDEKELRGKEFFSLEEFSLFFDGWCEQRKVLFFVKNSLPLSKCKWACDPPRPEVVDALKYSSVRLVCKDRKGATGKVEPGVPKMQNQDLEKKGTVGCTATIVLKMNHEKDRLVVADCQLNHTHPLCPIEFSYYYRKGFLMANSCLPVRTTNKISKQFVDAQEIQRLLSYCKTRDNGVKDTLKALDSLFTDDPGSKVKLVFVENKVVIQTVFFLTSMMRSFCQCFPLVLFFDHMVSFNEEFDLYTVLCVDDFGQGRDCAYCVTQKGTPNVLRFTLASLLQSVPGMKFKVRCMTLGVDIKELDVVKELLPRARVQICRPQVLETLFSKAQEMGAPEDEKLRPLLSEVAESSSLETYSEALRKMEATLPETFMKYYHKHWHPCCEMWVEFGAFEQVRDIDASELISQHKQKLLAGLNPCSTVDQCILDLVTIRTSKEEVKTLNEDEVATRYYSICNPEPASLIKEELSFATYGAYNIRETMEGFVLYDGVSEFSMDLSLTSCSCSIHTSSLLPCRHLFATRLRNGEPLFDMSLLQKNKAALINIS</sequence>
<accession>A0A6P8SHN1</accession>
<feature type="chain" id="PRO_5027784064" evidence="2">
    <location>
        <begin position="23"/>
        <end position="578"/>
    </location>
</feature>
<name>A0A6P8SHN1_GEOSA</name>
<dbReference type="InterPro" id="IPR007527">
    <property type="entry name" value="Znf_SWIM"/>
</dbReference>
<evidence type="ECO:0000259" key="3">
    <source>
        <dbReference type="PROSITE" id="PS50966"/>
    </source>
</evidence>
<dbReference type="AlphaFoldDB" id="A0A6P8SHN1"/>
<evidence type="ECO:0000256" key="1">
    <source>
        <dbReference type="PROSITE-ProRule" id="PRU00325"/>
    </source>
</evidence>
<dbReference type="KEGG" id="gsh:117368522"/>
<dbReference type="Pfam" id="PF20784">
    <property type="entry name" value="DUF5575_C"/>
    <property type="match status" value="1"/>
</dbReference>
<dbReference type="PROSITE" id="PS50966">
    <property type="entry name" value="ZF_SWIM"/>
    <property type="match status" value="1"/>
</dbReference>
<dbReference type="InterPro" id="IPR049217">
    <property type="entry name" value="DUF5575_N"/>
</dbReference>
<evidence type="ECO:0000313" key="4">
    <source>
        <dbReference type="Proteomes" id="UP000515159"/>
    </source>
</evidence>
<proteinExistence type="predicted"/>
<keyword evidence="1" id="KW-0479">Metal-binding</keyword>
<organism evidence="4 5">
    <name type="scientific">Geotrypetes seraphini</name>
    <name type="common">Gaboon caecilian</name>
    <name type="synonym">Caecilia seraphini</name>
    <dbReference type="NCBI Taxonomy" id="260995"/>
    <lineage>
        <taxon>Eukaryota</taxon>
        <taxon>Metazoa</taxon>
        <taxon>Chordata</taxon>
        <taxon>Craniata</taxon>
        <taxon>Vertebrata</taxon>
        <taxon>Euteleostomi</taxon>
        <taxon>Amphibia</taxon>
        <taxon>Gymnophiona</taxon>
        <taxon>Geotrypetes</taxon>
    </lineage>
</organism>
<dbReference type="Proteomes" id="UP000515159">
    <property type="component" value="Chromosome 10"/>
</dbReference>
<dbReference type="GO" id="GO:0008270">
    <property type="term" value="F:zinc ion binding"/>
    <property type="evidence" value="ECO:0007669"/>
    <property type="project" value="UniProtKB-KW"/>
</dbReference>
<dbReference type="FunCoup" id="A0A6P8SHN1">
    <property type="interactions" value="104"/>
</dbReference>
<evidence type="ECO:0000313" key="5">
    <source>
        <dbReference type="RefSeq" id="XP_033818149.1"/>
    </source>
</evidence>